<dbReference type="Proteomes" id="UP001310692">
    <property type="component" value="Unassembled WGS sequence"/>
</dbReference>
<evidence type="ECO:0000313" key="2">
    <source>
        <dbReference type="EMBL" id="MEE2566178.1"/>
    </source>
</evidence>
<organism evidence="2 3">
    <name type="scientific">Hyphobacterium marinum</name>
    <dbReference type="NCBI Taxonomy" id="3116574"/>
    <lineage>
        <taxon>Bacteria</taxon>
        <taxon>Pseudomonadati</taxon>
        <taxon>Pseudomonadota</taxon>
        <taxon>Alphaproteobacteria</taxon>
        <taxon>Maricaulales</taxon>
        <taxon>Maricaulaceae</taxon>
        <taxon>Hyphobacterium</taxon>
    </lineage>
</organism>
<keyword evidence="1" id="KW-0472">Membrane</keyword>
<keyword evidence="1" id="KW-1133">Transmembrane helix</keyword>
<feature type="transmembrane region" description="Helical" evidence="1">
    <location>
        <begin position="30"/>
        <end position="50"/>
    </location>
</feature>
<feature type="transmembrane region" description="Helical" evidence="1">
    <location>
        <begin position="5"/>
        <end position="24"/>
    </location>
</feature>
<proteinExistence type="predicted"/>
<keyword evidence="1" id="KW-0812">Transmembrane</keyword>
<evidence type="ECO:0000313" key="3">
    <source>
        <dbReference type="Proteomes" id="UP001310692"/>
    </source>
</evidence>
<reference evidence="2 3" key="1">
    <citation type="submission" date="2024-01" db="EMBL/GenBank/DDBJ databases">
        <title>Hyphobacterium bacterium isolated from marine sediment.</title>
        <authorList>
            <person name="Zhao S."/>
        </authorList>
    </citation>
    <scope>NUCLEOTIDE SEQUENCE [LARGE SCALE GENOMIC DNA]</scope>
    <source>
        <strain evidence="2 3">Y60-23</strain>
    </source>
</reference>
<evidence type="ECO:0008006" key="4">
    <source>
        <dbReference type="Google" id="ProtNLM"/>
    </source>
</evidence>
<dbReference type="RefSeq" id="WP_330195718.1">
    <property type="nucleotide sequence ID" value="NZ_JAZDRO010000002.1"/>
</dbReference>
<sequence>MRAFWIYIVGTILAVIGVGYGLYALSVPPIWIGVAILVIAGIAIASGAGLSRKKSSDTTNVNVESGSDGS</sequence>
<gene>
    <name evidence="2" type="ORF">V0U35_05750</name>
</gene>
<evidence type="ECO:0000256" key="1">
    <source>
        <dbReference type="SAM" id="Phobius"/>
    </source>
</evidence>
<keyword evidence="3" id="KW-1185">Reference proteome</keyword>
<comment type="caution">
    <text evidence="2">The sequence shown here is derived from an EMBL/GenBank/DDBJ whole genome shotgun (WGS) entry which is preliminary data.</text>
</comment>
<name>A0ABU7LXB2_9PROT</name>
<dbReference type="EMBL" id="JAZDRO010000002">
    <property type="protein sequence ID" value="MEE2566178.1"/>
    <property type="molecule type" value="Genomic_DNA"/>
</dbReference>
<accession>A0ABU7LXB2</accession>
<protein>
    <recommendedName>
        <fullName evidence="4">LysR family transcriptional regulator</fullName>
    </recommendedName>
</protein>